<gene>
    <name evidence="2" type="primary">70</name>
    <name evidence="2" type="ORF">SEA_MUFASA8_70</name>
</gene>
<dbReference type="Gene3D" id="1.10.10.60">
    <property type="entry name" value="Homeodomain-like"/>
    <property type="match status" value="2"/>
</dbReference>
<dbReference type="EMBL" id="MN586027">
    <property type="protein sequence ID" value="QGJ93518.1"/>
    <property type="molecule type" value="Genomic_DNA"/>
</dbReference>
<dbReference type="RefSeq" id="YP_009885150.1">
    <property type="nucleotide sequence ID" value="NC_049478.1"/>
</dbReference>
<sequence>MERGRGRPKADQEEFLQLHHQGLSASQIAERMGCTARTIVRLRARTGVAAPAPTGKRVDAEWHAKVRELHAEGLSQTDIARLTGVTPQTVARHHPDTGWDRPTIGRYGRAVKTLNSLPSHLEAVQIGAST</sequence>
<dbReference type="GO" id="GO:0003677">
    <property type="term" value="F:DNA binding"/>
    <property type="evidence" value="ECO:0007669"/>
    <property type="project" value="InterPro"/>
</dbReference>
<dbReference type="Pfam" id="PF13384">
    <property type="entry name" value="HTH_23"/>
    <property type="match status" value="1"/>
</dbReference>
<reference evidence="2 3" key="1">
    <citation type="submission" date="2019-10" db="EMBL/GenBank/DDBJ databases">
        <authorList>
            <person name="Garlena R.A."/>
            <person name="Russell D.A."/>
            <person name="Pope W.H."/>
            <person name="Jacobs-Sera D."/>
            <person name="Hatfull G.F."/>
        </authorList>
    </citation>
    <scope>NUCLEOTIDE SEQUENCE [LARGE SCALE GENOMIC DNA]</scope>
</reference>
<dbReference type="Proteomes" id="UP000427282">
    <property type="component" value="Segment"/>
</dbReference>
<dbReference type="GO" id="GO:0000150">
    <property type="term" value="F:DNA strand exchange activity"/>
    <property type="evidence" value="ECO:0007669"/>
    <property type="project" value="InterPro"/>
</dbReference>
<dbReference type="InterPro" id="IPR009057">
    <property type="entry name" value="Homeodomain-like_sf"/>
</dbReference>
<accession>A0A649VMF0</accession>
<name>A0A649VMF0_9CAUD</name>
<evidence type="ECO:0000313" key="2">
    <source>
        <dbReference type="EMBL" id="QGJ93518.1"/>
    </source>
</evidence>
<dbReference type="InterPro" id="IPR006120">
    <property type="entry name" value="Resolvase_HTH_dom"/>
</dbReference>
<feature type="domain" description="Resolvase HTH" evidence="1">
    <location>
        <begin position="64"/>
        <end position="96"/>
    </location>
</feature>
<keyword evidence="3" id="KW-1185">Reference proteome</keyword>
<organism evidence="2 3">
    <name type="scientific">Arthrobacter phage Mufasa8</name>
    <dbReference type="NCBI Taxonomy" id="2656526"/>
    <lineage>
        <taxon>Viruses</taxon>
        <taxon>Duplodnaviria</taxon>
        <taxon>Heunggongvirae</taxon>
        <taxon>Uroviricota</taxon>
        <taxon>Caudoviricetes</taxon>
        <taxon>Mufasoctovirus</taxon>
        <taxon>Mufasoctovirus mufasa8</taxon>
    </lineage>
</organism>
<proteinExistence type="predicted"/>
<dbReference type="KEGG" id="vg:55814522"/>
<evidence type="ECO:0000259" key="1">
    <source>
        <dbReference type="Pfam" id="PF02796"/>
    </source>
</evidence>
<dbReference type="Pfam" id="PF02796">
    <property type="entry name" value="HTH_7"/>
    <property type="match status" value="1"/>
</dbReference>
<dbReference type="GeneID" id="55814522"/>
<evidence type="ECO:0000313" key="3">
    <source>
        <dbReference type="Proteomes" id="UP000427282"/>
    </source>
</evidence>
<protein>
    <submittedName>
        <fullName evidence="2">Helix-turn-helix DNA binding domain protein</fullName>
    </submittedName>
</protein>
<dbReference type="SUPFAM" id="SSF46689">
    <property type="entry name" value="Homeodomain-like"/>
    <property type="match status" value="1"/>
</dbReference>